<organism evidence="2">
    <name type="scientific">Caudovirus D_HF5_2C</name>
    <dbReference type="NCBI Taxonomy" id="3071196"/>
    <lineage>
        <taxon>Viruses</taxon>
        <taxon>Duplodnaviria</taxon>
        <taxon>Heunggongvirae</taxon>
        <taxon>Uroviricota</taxon>
        <taxon>Caudoviricetes</taxon>
    </lineage>
</organism>
<name>A0AA96END3_9CAUD</name>
<evidence type="ECO:0000259" key="1">
    <source>
        <dbReference type="Pfam" id="PF24083"/>
    </source>
</evidence>
<dbReference type="Pfam" id="PF24083">
    <property type="entry name" value="Phage_ssDNA_bind"/>
    <property type="match status" value="1"/>
</dbReference>
<reference evidence="2" key="1">
    <citation type="submission" date="2023-06" db="EMBL/GenBank/DDBJ databases">
        <title>Characterization of diverse anelloviruses, cressdnaviruses, and phages in the human oral virome in North Carolina.</title>
        <authorList>
            <person name="Paietta E.N."/>
            <person name="Kraberger S."/>
            <person name="Custer J.M."/>
            <person name="Vargas K.L."/>
            <person name="Epsy C."/>
            <person name="Ehmke E."/>
            <person name="Yoder A.D."/>
            <person name="Varsani A."/>
        </authorList>
    </citation>
    <scope>NUCLEOTIDE SEQUENCE</scope>
    <source>
        <strain evidence="2">D_HF5_2C</strain>
    </source>
</reference>
<evidence type="ECO:0000313" key="2">
    <source>
        <dbReference type="EMBL" id="WNL48670.1"/>
    </source>
</evidence>
<accession>A0AA96END3</accession>
<dbReference type="EMBL" id="OR148986">
    <property type="protein sequence ID" value="WNL48670.1"/>
    <property type="molecule type" value="Genomic_DNA"/>
</dbReference>
<feature type="domain" description="Putative phage ssDNA-binding" evidence="1">
    <location>
        <begin position="1"/>
        <end position="178"/>
    </location>
</feature>
<dbReference type="InterPro" id="IPR057581">
    <property type="entry name" value="Phage_ssDNA_bind"/>
</dbReference>
<sequence>MTQITQISNSQLILEDVQFVFARNFSGRPEGKYNRAGDRYFNVAVNPDDVELLQQYGINVKLYEPKASTPEQELKMQENPDMYTPTYFFKVRVYTQFSMPSVAIIYDDGALGTDDLVESHERTYLTNEDQLGMLDDMEIAACDMTIARRDPSPDGQYARLNLKNAYVHVVDNPLRRKYGF</sequence>
<protein>
    <recommendedName>
        <fullName evidence="1">Putative phage ssDNA-binding domain-containing protein</fullName>
    </recommendedName>
</protein>
<proteinExistence type="predicted"/>